<dbReference type="GO" id="GO:0016491">
    <property type="term" value="F:oxidoreductase activity"/>
    <property type="evidence" value="ECO:0007669"/>
    <property type="project" value="UniProtKB-KW"/>
</dbReference>
<dbReference type="PANTHER" id="PTHR13887:SF14">
    <property type="entry name" value="DISULFIDE BOND FORMATION PROTEIN D"/>
    <property type="match status" value="1"/>
</dbReference>
<evidence type="ECO:0000313" key="7">
    <source>
        <dbReference type="Proteomes" id="UP000241167"/>
    </source>
</evidence>
<dbReference type="SUPFAM" id="SSF52833">
    <property type="entry name" value="Thioredoxin-like"/>
    <property type="match status" value="1"/>
</dbReference>
<proteinExistence type="predicted"/>
<dbReference type="Pfam" id="PF01323">
    <property type="entry name" value="DSBA"/>
    <property type="match status" value="1"/>
</dbReference>
<dbReference type="InterPro" id="IPR036249">
    <property type="entry name" value="Thioredoxin-like_sf"/>
</dbReference>
<evidence type="ECO:0000256" key="1">
    <source>
        <dbReference type="ARBA" id="ARBA00022729"/>
    </source>
</evidence>
<dbReference type="EMBL" id="PXYI01000001">
    <property type="protein sequence ID" value="PSJ43620.1"/>
    <property type="molecule type" value="Genomic_DNA"/>
</dbReference>
<accession>A0A2P7R074</accession>
<dbReference type="InterPro" id="IPR013766">
    <property type="entry name" value="Thioredoxin_domain"/>
</dbReference>
<dbReference type="PROSITE" id="PS51352">
    <property type="entry name" value="THIOREDOXIN_2"/>
    <property type="match status" value="1"/>
</dbReference>
<evidence type="ECO:0000313" key="6">
    <source>
        <dbReference type="EMBL" id="PSJ43620.1"/>
    </source>
</evidence>
<dbReference type="Pfam" id="PF18312">
    <property type="entry name" value="ScsC_N"/>
    <property type="match status" value="1"/>
</dbReference>
<dbReference type="CDD" id="cd03023">
    <property type="entry name" value="DsbA_Com1_like"/>
    <property type="match status" value="1"/>
</dbReference>
<dbReference type="AlphaFoldDB" id="A0A2P7R074"/>
<dbReference type="PANTHER" id="PTHR13887">
    <property type="entry name" value="GLUTATHIONE S-TRANSFERASE KAPPA"/>
    <property type="match status" value="1"/>
</dbReference>
<evidence type="ECO:0000259" key="5">
    <source>
        <dbReference type="PROSITE" id="PS51352"/>
    </source>
</evidence>
<evidence type="ECO:0000256" key="3">
    <source>
        <dbReference type="ARBA" id="ARBA00023157"/>
    </source>
</evidence>
<protein>
    <submittedName>
        <fullName evidence="6">Disulfide bond formation protein DsbA</fullName>
    </submittedName>
</protein>
<keyword evidence="7" id="KW-1185">Reference proteome</keyword>
<dbReference type="Proteomes" id="UP000241167">
    <property type="component" value="Unassembled WGS sequence"/>
</dbReference>
<evidence type="ECO:0000256" key="4">
    <source>
        <dbReference type="ARBA" id="ARBA00023284"/>
    </source>
</evidence>
<keyword evidence="4" id="KW-0676">Redox-active center</keyword>
<keyword evidence="3" id="KW-1015">Disulfide bond</keyword>
<gene>
    <name evidence="6" type="ORF">C7I55_02075</name>
</gene>
<keyword evidence="1" id="KW-0732">Signal</keyword>
<organism evidence="6 7">
    <name type="scientific">Allosphingosinicella deserti</name>
    <dbReference type="NCBI Taxonomy" id="2116704"/>
    <lineage>
        <taxon>Bacteria</taxon>
        <taxon>Pseudomonadati</taxon>
        <taxon>Pseudomonadota</taxon>
        <taxon>Alphaproteobacteria</taxon>
        <taxon>Sphingomonadales</taxon>
        <taxon>Sphingomonadaceae</taxon>
        <taxon>Allosphingosinicella</taxon>
    </lineage>
</organism>
<evidence type="ECO:0000256" key="2">
    <source>
        <dbReference type="ARBA" id="ARBA00023002"/>
    </source>
</evidence>
<dbReference type="OrthoDB" id="9780147at2"/>
<name>A0A2P7R074_9SPHN</name>
<keyword evidence="2" id="KW-0560">Oxidoreductase</keyword>
<dbReference type="InterPro" id="IPR041205">
    <property type="entry name" value="ScsC_N"/>
</dbReference>
<feature type="domain" description="Thioredoxin" evidence="5">
    <location>
        <begin position="52"/>
        <end position="232"/>
    </location>
</feature>
<dbReference type="Gene3D" id="3.40.30.10">
    <property type="entry name" value="Glutaredoxin"/>
    <property type="match status" value="1"/>
</dbReference>
<sequence>MAGVIGVLVGGGAVALWAQGSGEGRDRVGIEKIVHAYLLEHPEVIPEAMERLQDREAAKAVDANRAAYETPFAGAWGGAKDADVTLVEFFDYSCGYCRRSNADVERLLGEDKKLKVVWREWPVLGPDSEKAAQVSLAAAKAGKFHEYFERLYALGRPTERSIEQAARDVGLTADMVQQVIASGEARAELAKNYQLAQAVRGNGTPVFIVGDEVLHGAVGYDALKAAIAEARKS</sequence>
<reference evidence="6 7" key="1">
    <citation type="submission" date="2018-03" db="EMBL/GenBank/DDBJ databases">
        <title>The draft genome of Sphingosinicella sp. GL-C-18.</title>
        <authorList>
            <person name="Liu L."/>
            <person name="Li L."/>
            <person name="Liang L."/>
            <person name="Zhang X."/>
            <person name="Wang T."/>
        </authorList>
    </citation>
    <scope>NUCLEOTIDE SEQUENCE [LARGE SCALE GENOMIC DNA]</scope>
    <source>
        <strain evidence="6 7">GL-C-18</strain>
    </source>
</reference>
<dbReference type="InterPro" id="IPR001853">
    <property type="entry name" value="DSBA-like_thioredoxin_dom"/>
</dbReference>
<comment type="caution">
    <text evidence="6">The sequence shown here is derived from an EMBL/GenBank/DDBJ whole genome shotgun (WGS) entry which is preliminary data.</text>
</comment>